<gene>
    <name evidence="1" type="ORF">GIW75_10955</name>
</gene>
<dbReference type="Proteomes" id="UP000814172">
    <property type="component" value="Unassembled WGS sequence"/>
</dbReference>
<dbReference type="RefSeq" id="WP_158682850.1">
    <property type="nucleotide sequence ID" value="NZ_WKEB01000160.1"/>
</dbReference>
<evidence type="ECO:0000313" key="2">
    <source>
        <dbReference type="Proteomes" id="UP000814172"/>
    </source>
</evidence>
<proteinExistence type="predicted"/>
<reference evidence="1 2" key="1">
    <citation type="submission" date="2019-11" db="EMBL/GenBank/DDBJ databases">
        <title>Epiphytic Pseudomonas syringae from cherry orchards.</title>
        <authorList>
            <person name="Hulin M.T."/>
        </authorList>
    </citation>
    <scope>NUCLEOTIDE SEQUENCE [LARGE SCALE GENOMIC DNA]</scope>
    <source>
        <strain evidence="1 2">PA-6-9F</strain>
    </source>
</reference>
<accession>A0AAW5A417</accession>
<protein>
    <recommendedName>
        <fullName evidence="3">DUF1508 domain-containing protein</fullName>
    </recommendedName>
</protein>
<sequence>MSAYILWIWIYSYPNTTVTTAEYSSLERCEQAALQIKKEGTTRGYLCTQK</sequence>
<dbReference type="AlphaFoldDB" id="A0AAW5A417"/>
<evidence type="ECO:0000313" key="1">
    <source>
        <dbReference type="EMBL" id="MCF5057471.1"/>
    </source>
</evidence>
<evidence type="ECO:0008006" key="3">
    <source>
        <dbReference type="Google" id="ProtNLM"/>
    </source>
</evidence>
<organism evidence="1 2">
    <name type="scientific">Pseudomonas proteolytica</name>
    <dbReference type="NCBI Taxonomy" id="219574"/>
    <lineage>
        <taxon>Bacteria</taxon>
        <taxon>Pseudomonadati</taxon>
        <taxon>Pseudomonadota</taxon>
        <taxon>Gammaproteobacteria</taxon>
        <taxon>Pseudomonadales</taxon>
        <taxon>Pseudomonadaceae</taxon>
        <taxon>Pseudomonas</taxon>
    </lineage>
</organism>
<comment type="caution">
    <text evidence="1">The sequence shown here is derived from an EMBL/GenBank/DDBJ whole genome shotgun (WGS) entry which is preliminary data.</text>
</comment>
<name>A0AAW5A417_9PSED</name>
<keyword evidence="2" id="KW-1185">Reference proteome</keyword>
<dbReference type="EMBL" id="WKEW01000028">
    <property type="protein sequence ID" value="MCF5057471.1"/>
    <property type="molecule type" value="Genomic_DNA"/>
</dbReference>